<dbReference type="Proteomes" id="UP000176787">
    <property type="component" value="Unassembled WGS sequence"/>
</dbReference>
<evidence type="ECO:0000256" key="4">
    <source>
        <dbReference type="ARBA" id="ARBA00022917"/>
    </source>
</evidence>
<dbReference type="Gene3D" id="1.10.286.20">
    <property type="match status" value="1"/>
</dbReference>
<keyword evidence="4 5" id="KW-0648">Protein biosynthesis</keyword>
<dbReference type="PANTHER" id="PTHR11741:SF0">
    <property type="entry name" value="ELONGATION FACTOR TS, MITOCHONDRIAL"/>
    <property type="match status" value="1"/>
</dbReference>
<dbReference type="InterPro" id="IPR014039">
    <property type="entry name" value="Transl_elong_EFTs/EF1B_dimer"/>
</dbReference>
<dbReference type="GO" id="GO:0005737">
    <property type="term" value="C:cytoplasm"/>
    <property type="evidence" value="ECO:0007669"/>
    <property type="project" value="UniProtKB-SubCell"/>
</dbReference>
<dbReference type="PANTHER" id="PTHR11741">
    <property type="entry name" value="ELONGATION FACTOR TS"/>
    <property type="match status" value="1"/>
</dbReference>
<evidence type="ECO:0000256" key="2">
    <source>
        <dbReference type="ARBA" id="ARBA00016956"/>
    </source>
</evidence>
<evidence type="ECO:0000256" key="5">
    <source>
        <dbReference type="HAMAP-Rule" id="MF_00050"/>
    </source>
</evidence>
<sequence>MNAESLKQLREQTGVSIMLCKKALDEAKGDFKKALKILETKSKVVSLKKSERKTDSGAVDAYIHSNRKVGVLIELRTETDFVAKNELFQKLAHDLAMHIAASNPKFVKKELIPEEIRQETKKIYEEEVSGLDKSKELKEKIIEGKLLSHFAEITLYEQPFVKDPDKKVGEIVEEAILKFGENIEVARFCRFEL</sequence>
<name>A0A1G2F2K1_9BACT</name>
<protein>
    <recommendedName>
        <fullName evidence="2 5">Elongation factor Ts</fullName>
        <shortName evidence="5">EF-Ts</shortName>
    </recommendedName>
</protein>
<dbReference type="SUPFAM" id="SSF54713">
    <property type="entry name" value="Elongation factor Ts (EF-Ts), dimerisation domain"/>
    <property type="match status" value="1"/>
</dbReference>
<dbReference type="Gene3D" id="1.10.8.10">
    <property type="entry name" value="DNA helicase RuvA subunit, C-terminal domain"/>
    <property type="match status" value="1"/>
</dbReference>
<dbReference type="EMBL" id="MHMS01000011">
    <property type="protein sequence ID" value="OGZ32249.1"/>
    <property type="molecule type" value="Genomic_DNA"/>
</dbReference>
<dbReference type="Gene3D" id="3.30.479.20">
    <property type="entry name" value="Elongation factor Ts, dimerisation domain"/>
    <property type="match status" value="1"/>
</dbReference>
<dbReference type="SUPFAM" id="SSF46934">
    <property type="entry name" value="UBA-like"/>
    <property type="match status" value="1"/>
</dbReference>
<comment type="function">
    <text evidence="5">Associates with the EF-Tu.GDP complex and induces the exchange of GDP to GTP. It remains bound to the aminoacyl-tRNA.EF-Tu.GTP complex up to the GTP hydrolysis stage on the ribosome.</text>
</comment>
<dbReference type="Pfam" id="PF00889">
    <property type="entry name" value="EF_TS"/>
    <property type="match status" value="1"/>
</dbReference>
<dbReference type="STRING" id="1801726.A3H02_00920"/>
<dbReference type="CDD" id="cd14275">
    <property type="entry name" value="UBA_EF-Ts"/>
    <property type="match status" value="1"/>
</dbReference>
<comment type="subcellular location">
    <subcellularLocation>
        <location evidence="5">Cytoplasm</location>
    </subcellularLocation>
</comment>
<dbReference type="InterPro" id="IPR009060">
    <property type="entry name" value="UBA-like_sf"/>
</dbReference>
<organism evidence="7 8">
    <name type="scientific">Candidatus Niyogibacteria bacterium RIFCSPLOWO2_12_FULL_41_13</name>
    <dbReference type="NCBI Taxonomy" id="1801726"/>
    <lineage>
        <taxon>Bacteria</taxon>
        <taxon>Candidatus Niyogiibacteriota</taxon>
    </lineage>
</organism>
<comment type="caution">
    <text evidence="7">The sequence shown here is derived from an EMBL/GenBank/DDBJ whole genome shotgun (WGS) entry which is preliminary data.</text>
</comment>
<keyword evidence="5" id="KW-0963">Cytoplasm</keyword>
<evidence type="ECO:0000256" key="1">
    <source>
        <dbReference type="ARBA" id="ARBA00005532"/>
    </source>
</evidence>
<accession>A0A1G2F2K1</accession>
<proteinExistence type="inferred from homology"/>
<dbReference type="AlphaFoldDB" id="A0A1G2F2K1"/>
<evidence type="ECO:0000313" key="8">
    <source>
        <dbReference type="Proteomes" id="UP000176787"/>
    </source>
</evidence>
<feature type="domain" description="Translation elongation factor EFTs/EF1B dimerisation" evidence="6">
    <location>
        <begin position="47"/>
        <end position="193"/>
    </location>
</feature>
<dbReference type="InterPro" id="IPR036402">
    <property type="entry name" value="EF-Ts_dimer_sf"/>
</dbReference>
<evidence type="ECO:0000256" key="3">
    <source>
        <dbReference type="ARBA" id="ARBA00022768"/>
    </source>
</evidence>
<dbReference type="GO" id="GO:0003746">
    <property type="term" value="F:translation elongation factor activity"/>
    <property type="evidence" value="ECO:0007669"/>
    <property type="project" value="UniProtKB-UniRule"/>
</dbReference>
<gene>
    <name evidence="5 7" type="primary">tsf</name>
    <name evidence="7" type="ORF">A3H02_00920</name>
</gene>
<feature type="region of interest" description="Involved in Mg(2+) ion dislocation from EF-Tu" evidence="5">
    <location>
        <begin position="79"/>
        <end position="82"/>
    </location>
</feature>
<keyword evidence="3 5" id="KW-0251">Elongation factor</keyword>
<dbReference type="HAMAP" id="MF_00050">
    <property type="entry name" value="EF_Ts"/>
    <property type="match status" value="1"/>
</dbReference>
<reference evidence="7 8" key="1">
    <citation type="journal article" date="2016" name="Nat. Commun.">
        <title>Thousands of microbial genomes shed light on interconnected biogeochemical processes in an aquifer system.</title>
        <authorList>
            <person name="Anantharaman K."/>
            <person name="Brown C.T."/>
            <person name="Hug L.A."/>
            <person name="Sharon I."/>
            <person name="Castelle C.J."/>
            <person name="Probst A.J."/>
            <person name="Thomas B.C."/>
            <person name="Singh A."/>
            <person name="Wilkins M.J."/>
            <person name="Karaoz U."/>
            <person name="Brodie E.L."/>
            <person name="Williams K.H."/>
            <person name="Hubbard S.S."/>
            <person name="Banfield J.F."/>
        </authorList>
    </citation>
    <scope>NUCLEOTIDE SEQUENCE [LARGE SCALE GENOMIC DNA]</scope>
</reference>
<evidence type="ECO:0000259" key="6">
    <source>
        <dbReference type="Pfam" id="PF00889"/>
    </source>
</evidence>
<comment type="similarity">
    <text evidence="1 5">Belongs to the EF-Ts family.</text>
</comment>
<evidence type="ECO:0000313" key="7">
    <source>
        <dbReference type="EMBL" id="OGZ32249.1"/>
    </source>
</evidence>
<dbReference type="InterPro" id="IPR001816">
    <property type="entry name" value="Transl_elong_EFTs/EF1B"/>
</dbReference>
<dbReference type="FunFam" id="1.10.8.10:FF:000001">
    <property type="entry name" value="Elongation factor Ts"/>
    <property type="match status" value="1"/>
</dbReference>